<dbReference type="PRINTS" id="PR00956">
    <property type="entry name" value="FLGMOTORFLIN"/>
</dbReference>
<dbReference type="Pfam" id="PF01052">
    <property type="entry name" value="FliMN_C"/>
    <property type="match status" value="1"/>
</dbReference>
<protein>
    <submittedName>
        <fullName evidence="5">Flagellar motor switch protein FliN/FliY</fullName>
    </submittedName>
</protein>
<dbReference type="PANTHER" id="PTHR30034">
    <property type="entry name" value="FLAGELLAR MOTOR SWITCH PROTEIN FLIM"/>
    <property type="match status" value="1"/>
</dbReference>
<keyword evidence="5" id="KW-0282">Flagellum</keyword>
<accession>A0A9W6ISM5</accession>
<dbReference type="Proteomes" id="UP000758856">
    <property type="component" value="Unassembled WGS sequence"/>
</dbReference>
<name>A0A9W6ISM5_9HYPH</name>
<keyword evidence="5" id="KW-0966">Cell projection</keyword>
<dbReference type="Gene3D" id="2.30.330.10">
    <property type="entry name" value="SpoA-like"/>
    <property type="match status" value="1"/>
</dbReference>
<evidence type="ECO:0000313" key="5">
    <source>
        <dbReference type="EMBL" id="MBM7850492.1"/>
    </source>
</evidence>
<dbReference type="EMBL" id="JAFBCY010000001">
    <property type="protein sequence ID" value="MBM7850492.1"/>
    <property type="molecule type" value="Genomic_DNA"/>
</dbReference>
<evidence type="ECO:0000256" key="1">
    <source>
        <dbReference type="ARBA" id="ARBA00009226"/>
    </source>
</evidence>
<dbReference type="SUPFAM" id="SSF101801">
    <property type="entry name" value="Surface presentation of antigens (SPOA)"/>
    <property type="match status" value="1"/>
</dbReference>
<sequence>MPRIDEVNLELTIVLGAAKMPIHQLLRMGRGAVIELTTEDDDAVTILANDHPIARGSVFVNGDRIGVEITSMITRDQKGRTDRLTPAPEPVAAAA</sequence>
<organism evidence="4 7">
    <name type="scientific">Methylopila capsulata</name>
    <dbReference type="NCBI Taxonomy" id="61654"/>
    <lineage>
        <taxon>Bacteria</taxon>
        <taxon>Pseudomonadati</taxon>
        <taxon>Pseudomonadota</taxon>
        <taxon>Alphaproteobacteria</taxon>
        <taxon>Hyphomicrobiales</taxon>
        <taxon>Methylopilaceae</taxon>
        <taxon>Methylopila</taxon>
    </lineage>
</organism>
<feature type="domain" description="Flagellar motor switch protein FliN-like C-terminal" evidence="3">
    <location>
        <begin position="3"/>
        <end position="73"/>
    </location>
</feature>
<dbReference type="EMBL" id="BSFF01000002">
    <property type="protein sequence ID" value="GLK55786.1"/>
    <property type="molecule type" value="Genomic_DNA"/>
</dbReference>
<evidence type="ECO:0000313" key="6">
    <source>
        <dbReference type="Proteomes" id="UP000758856"/>
    </source>
</evidence>
<evidence type="ECO:0000313" key="7">
    <source>
        <dbReference type="Proteomes" id="UP001143400"/>
    </source>
</evidence>
<dbReference type="InterPro" id="IPR036429">
    <property type="entry name" value="SpoA-like_sf"/>
</dbReference>
<reference evidence="5 6" key="2">
    <citation type="submission" date="2021-01" db="EMBL/GenBank/DDBJ databases">
        <title>Genomic Encyclopedia of Type Strains, Phase IV (KMG-IV): sequencing the most valuable type-strain genomes for metagenomic binning, comparative biology and taxonomic classification.</title>
        <authorList>
            <person name="Goeker M."/>
        </authorList>
    </citation>
    <scope>NUCLEOTIDE SEQUENCE [LARGE SCALE GENOMIC DNA]</scope>
    <source>
        <strain evidence="5 6">DSM 6130</strain>
    </source>
</reference>
<reference evidence="4" key="1">
    <citation type="journal article" date="2014" name="Int. J. Syst. Evol. Microbiol.">
        <title>Complete genome sequence of Corynebacterium casei LMG S-19264T (=DSM 44701T), isolated from a smear-ripened cheese.</title>
        <authorList>
            <consortium name="US DOE Joint Genome Institute (JGI-PGF)"/>
            <person name="Walter F."/>
            <person name="Albersmeier A."/>
            <person name="Kalinowski J."/>
            <person name="Ruckert C."/>
        </authorList>
    </citation>
    <scope>NUCLEOTIDE SEQUENCE</scope>
    <source>
        <strain evidence="4">VKM B-1606</strain>
    </source>
</reference>
<reference evidence="4" key="3">
    <citation type="submission" date="2023-01" db="EMBL/GenBank/DDBJ databases">
        <authorList>
            <person name="Sun Q."/>
            <person name="Evtushenko L."/>
        </authorList>
    </citation>
    <scope>NUCLEOTIDE SEQUENCE</scope>
    <source>
        <strain evidence="4">VKM B-1606</strain>
    </source>
</reference>
<evidence type="ECO:0000256" key="2">
    <source>
        <dbReference type="SAM" id="MobiDB-lite"/>
    </source>
</evidence>
<evidence type="ECO:0000259" key="3">
    <source>
        <dbReference type="Pfam" id="PF01052"/>
    </source>
</evidence>
<comment type="similarity">
    <text evidence="1">Belongs to the FliN/MopA/SpaO family.</text>
</comment>
<comment type="caution">
    <text evidence="4">The sequence shown here is derived from an EMBL/GenBank/DDBJ whole genome shotgun (WGS) entry which is preliminary data.</text>
</comment>
<feature type="region of interest" description="Disordered" evidence="2">
    <location>
        <begin position="76"/>
        <end position="95"/>
    </location>
</feature>
<dbReference type="AlphaFoldDB" id="A0A9W6ISM5"/>
<dbReference type="GO" id="GO:0009425">
    <property type="term" value="C:bacterial-type flagellum basal body"/>
    <property type="evidence" value="ECO:0007669"/>
    <property type="project" value="InterPro"/>
</dbReference>
<keyword evidence="5" id="KW-0969">Cilium</keyword>
<dbReference type="GO" id="GO:0050918">
    <property type="term" value="P:positive chemotaxis"/>
    <property type="evidence" value="ECO:0007669"/>
    <property type="project" value="TreeGrafter"/>
</dbReference>
<dbReference type="InterPro" id="IPR001172">
    <property type="entry name" value="FliN_T3SS_HrcQb"/>
</dbReference>
<dbReference type="GO" id="GO:0003774">
    <property type="term" value="F:cytoskeletal motor activity"/>
    <property type="evidence" value="ECO:0007669"/>
    <property type="project" value="InterPro"/>
</dbReference>
<gene>
    <name evidence="4" type="ORF">GCM10008170_18050</name>
    <name evidence="5" type="ORF">JOD31_000704</name>
</gene>
<dbReference type="GO" id="GO:0071978">
    <property type="term" value="P:bacterial-type flagellum-dependent swarming motility"/>
    <property type="evidence" value="ECO:0007669"/>
    <property type="project" value="TreeGrafter"/>
</dbReference>
<dbReference type="PANTHER" id="PTHR30034:SF6">
    <property type="entry name" value="YOP PROTEINS TRANSLOCATION PROTEIN Q"/>
    <property type="match status" value="1"/>
</dbReference>
<keyword evidence="6" id="KW-1185">Reference proteome</keyword>
<dbReference type="RefSeq" id="WP_204948910.1">
    <property type="nucleotide sequence ID" value="NZ_BSFF01000002.1"/>
</dbReference>
<dbReference type="InterPro" id="IPR001543">
    <property type="entry name" value="FliN-like_C"/>
</dbReference>
<evidence type="ECO:0000313" key="4">
    <source>
        <dbReference type="EMBL" id="GLK55786.1"/>
    </source>
</evidence>
<dbReference type="Proteomes" id="UP001143400">
    <property type="component" value="Unassembled WGS sequence"/>
</dbReference>
<proteinExistence type="inferred from homology"/>